<dbReference type="Gramene" id="TVU46450">
    <property type="protein sequence ID" value="TVU46450"/>
    <property type="gene ID" value="EJB05_05990"/>
</dbReference>
<keyword evidence="3" id="KW-0238">DNA-binding</keyword>
<keyword evidence="5" id="KW-0539">Nucleus</keyword>
<sequence length="373" mass="39245">MEGGLVEFAKKAAAAEPQEVQGGSPAKRKYRGVTKRLGGKWGADIRGLASTGWGMWLGTYDTPEEAACAYDAAARTLCSDAKTNFPEMAGEEACRRPRARRPGEAQACNKVEKRSPTQDGCRRSCGCYGCGCGFRRAAAASCICRALTLVSSKRKRGSHPDLPIPKKKTADVVMDAAGHAVSTASPPPASTWAGGASGSLSQIGDALAPLLPTPASAPPAHFPPHFTHVLLNHHFPNAMVPPLAHFPPIFTSAPLYFHLPNVVATPGAFHLAPAPIAQTQASVDHCLDSLITTTHAQLYRLMHLRLIRASLVLGQTAPAIPTAGPSFFQPPITTAAATAPAFQPFTAPGTYTAPQPIMPTYNWLTNSKAAGSN</sequence>
<keyword evidence="4" id="KW-0804">Transcription</keyword>
<name>A0A5J9WGB2_9POAL</name>
<dbReference type="InterPro" id="IPR016177">
    <property type="entry name" value="DNA-bd_dom_sf"/>
</dbReference>
<dbReference type="InterPro" id="IPR036955">
    <property type="entry name" value="AP2/ERF_dom_sf"/>
</dbReference>
<dbReference type="GO" id="GO:0005634">
    <property type="term" value="C:nucleus"/>
    <property type="evidence" value="ECO:0007669"/>
    <property type="project" value="UniProtKB-SubCell"/>
</dbReference>
<evidence type="ECO:0000256" key="2">
    <source>
        <dbReference type="ARBA" id="ARBA00023015"/>
    </source>
</evidence>
<comment type="caution">
    <text evidence="7">The sequence shown here is derived from an EMBL/GenBank/DDBJ whole genome shotgun (WGS) entry which is preliminary data.</text>
</comment>
<dbReference type="SUPFAM" id="SSF54171">
    <property type="entry name" value="DNA-binding domain"/>
    <property type="match status" value="1"/>
</dbReference>
<dbReference type="GO" id="GO:0003677">
    <property type="term" value="F:DNA binding"/>
    <property type="evidence" value="ECO:0007669"/>
    <property type="project" value="UniProtKB-KW"/>
</dbReference>
<proteinExistence type="predicted"/>
<keyword evidence="8" id="KW-1185">Reference proteome</keyword>
<accession>A0A5J9WGB2</accession>
<keyword evidence="2" id="KW-0805">Transcription regulation</keyword>
<dbReference type="InterPro" id="IPR001471">
    <property type="entry name" value="AP2/ERF_dom"/>
</dbReference>
<dbReference type="GO" id="GO:0003700">
    <property type="term" value="F:DNA-binding transcription factor activity"/>
    <property type="evidence" value="ECO:0007669"/>
    <property type="project" value="InterPro"/>
</dbReference>
<evidence type="ECO:0000313" key="8">
    <source>
        <dbReference type="Proteomes" id="UP000324897"/>
    </source>
</evidence>
<dbReference type="PANTHER" id="PTHR31677">
    <property type="entry name" value="AP2 DOMAIN CLASS TRANSCRIPTION FACTOR"/>
    <property type="match status" value="1"/>
</dbReference>
<feature type="non-terminal residue" evidence="7">
    <location>
        <position position="1"/>
    </location>
</feature>
<dbReference type="Proteomes" id="UP000324897">
    <property type="component" value="Chromosome 5"/>
</dbReference>
<dbReference type="EMBL" id="RWGY01000004">
    <property type="protein sequence ID" value="TVU46450.1"/>
    <property type="molecule type" value="Genomic_DNA"/>
</dbReference>
<comment type="subcellular location">
    <subcellularLocation>
        <location evidence="1">Nucleus</location>
    </subcellularLocation>
</comment>
<dbReference type="PRINTS" id="PR00367">
    <property type="entry name" value="ETHRSPELEMNT"/>
</dbReference>
<evidence type="ECO:0000259" key="6">
    <source>
        <dbReference type="PROSITE" id="PS51032"/>
    </source>
</evidence>
<evidence type="ECO:0000256" key="4">
    <source>
        <dbReference type="ARBA" id="ARBA00023163"/>
    </source>
</evidence>
<gene>
    <name evidence="7" type="ORF">EJB05_05990</name>
</gene>
<dbReference type="PANTHER" id="PTHR31677:SF155">
    <property type="entry name" value="AP2_EREBP TRANSCRIPTION FACTOR SUPERFAMILY PROTEIN-RELATED"/>
    <property type="match status" value="1"/>
</dbReference>
<evidence type="ECO:0000256" key="5">
    <source>
        <dbReference type="ARBA" id="ARBA00023242"/>
    </source>
</evidence>
<protein>
    <recommendedName>
        <fullName evidence="6">AP2/ERF domain-containing protein</fullName>
    </recommendedName>
</protein>
<evidence type="ECO:0000313" key="7">
    <source>
        <dbReference type="EMBL" id="TVU46450.1"/>
    </source>
</evidence>
<evidence type="ECO:0000256" key="3">
    <source>
        <dbReference type="ARBA" id="ARBA00023125"/>
    </source>
</evidence>
<feature type="domain" description="AP2/ERF" evidence="6">
    <location>
        <begin position="29"/>
        <end position="86"/>
    </location>
</feature>
<dbReference type="Gene3D" id="3.30.730.10">
    <property type="entry name" value="AP2/ERF domain"/>
    <property type="match status" value="1"/>
</dbReference>
<reference evidence="7 8" key="1">
    <citation type="journal article" date="2019" name="Sci. Rep.">
        <title>A high-quality genome of Eragrostis curvula grass provides insights into Poaceae evolution and supports new strategies to enhance forage quality.</title>
        <authorList>
            <person name="Carballo J."/>
            <person name="Santos B.A.C.M."/>
            <person name="Zappacosta D."/>
            <person name="Garbus I."/>
            <person name="Selva J.P."/>
            <person name="Gallo C.A."/>
            <person name="Diaz A."/>
            <person name="Albertini E."/>
            <person name="Caccamo M."/>
            <person name="Echenique V."/>
        </authorList>
    </citation>
    <scope>NUCLEOTIDE SEQUENCE [LARGE SCALE GENOMIC DNA]</scope>
    <source>
        <strain evidence="8">cv. Victoria</strain>
        <tissue evidence="7">Leaf</tissue>
    </source>
</reference>
<evidence type="ECO:0000256" key="1">
    <source>
        <dbReference type="ARBA" id="ARBA00004123"/>
    </source>
</evidence>
<dbReference type="SMART" id="SM00380">
    <property type="entry name" value="AP2"/>
    <property type="match status" value="1"/>
</dbReference>
<dbReference type="PROSITE" id="PS51032">
    <property type="entry name" value="AP2_ERF"/>
    <property type="match status" value="1"/>
</dbReference>
<organism evidence="7 8">
    <name type="scientific">Eragrostis curvula</name>
    <name type="common">weeping love grass</name>
    <dbReference type="NCBI Taxonomy" id="38414"/>
    <lineage>
        <taxon>Eukaryota</taxon>
        <taxon>Viridiplantae</taxon>
        <taxon>Streptophyta</taxon>
        <taxon>Embryophyta</taxon>
        <taxon>Tracheophyta</taxon>
        <taxon>Spermatophyta</taxon>
        <taxon>Magnoliopsida</taxon>
        <taxon>Liliopsida</taxon>
        <taxon>Poales</taxon>
        <taxon>Poaceae</taxon>
        <taxon>PACMAD clade</taxon>
        <taxon>Chloridoideae</taxon>
        <taxon>Eragrostideae</taxon>
        <taxon>Eragrostidinae</taxon>
        <taxon>Eragrostis</taxon>
    </lineage>
</organism>
<dbReference type="AlphaFoldDB" id="A0A5J9WGB2"/>